<comment type="caution">
    <text evidence="2">The sequence shown here is derived from an EMBL/GenBank/DDBJ whole genome shotgun (WGS) entry which is preliminary data.</text>
</comment>
<dbReference type="EMBL" id="VDEP01000004">
    <property type="protein sequence ID" value="KAA1138053.1"/>
    <property type="molecule type" value="Genomic_DNA"/>
</dbReference>
<evidence type="ECO:0000313" key="3">
    <source>
        <dbReference type="Proteomes" id="UP000325313"/>
    </source>
</evidence>
<evidence type="ECO:0000313" key="2">
    <source>
        <dbReference type="EMBL" id="KAA1138053.1"/>
    </source>
</evidence>
<name>A0A5B0SLN8_PUCGR</name>
<accession>A0A5B0SLN8</accession>
<reference evidence="2 3" key="1">
    <citation type="submission" date="2019-05" db="EMBL/GenBank/DDBJ databases">
        <title>Emergence of the Ug99 lineage of the wheat stem rust pathogen through somatic hybridization.</title>
        <authorList>
            <person name="Li F."/>
            <person name="Upadhyaya N.M."/>
            <person name="Sperschneider J."/>
            <person name="Matny O."/>
            <person name="Nguyen-Phuc H."/>
            <person name="Mago R."/>
            <person name="Raley C."/>
            <person name="Miller M.E."/>
            <person name="Silverstein K.A.T."/>
            <person name="Henningsen E."/>
            <person name="Hirsch C.D."/>
            <person name="Visser B."/>
            <person name="Pretorius Z.A."/>
            <person name="Steffenson B.J."/>
            <person name="Schwessinger B."/>
            <person name="Dodds P.N."/>
            <person name="Figueroa M."/>
        </authorList>
    </citation>
    <scope>NUCLEOTIDE SEQUENCE [LARGE SCALE GENOMIC DNA]</scope>
    <source>
        <strain evidence="2 3">Ug99</strain>
    </source>
</reference>
<sequence length="98" mass="10376">MTPGTPTQNTAASSASTTARTPASLISGKSQVDPTEMYSLSILHLTAKKKPIDADILLFNCSIVDYPESSLLSVRPSPFTANRQGPGNQSIMPMVINP</sequence>
<gene>
    <name evidence="2" type="primary">RAD54_5</name>
    <name evidence="2" type="ORF">PGTUg99_026655</name>
</gene>
<dbReference type="AlphaFoldDB" id="A0A5B0SLN8"/>
<organism evidence="2 3">
    <name type="scientific">Puccinia graminis f. sp. tritici</name>
    <dbReference type="NCBI Taxonomy" id="56615"/>
    <lineage>
        <taxon>Eukaryota</taxon>
        <taxon>Fungi</taxon>
        <taxon>Dikarya</taxon>
        <taxon>Basidiomycota</taxon>
        <taxon>Pucciniomycotina</taxon>
        <taxon>Pucciniomycetes</taxon>
        <taxon>Pucciniales</taxon>
        <taxon>Pucciniaceae</taxon>
        <taxon>Puccinia</taxon>
    </lineage>
</organism>
<feature type="region of interest" description="Disordered" evidence="1">
    <location>
        <begin position="1"/>
        <end position="30"/>
    </location>
</feature>
<feature type="compositionally biased region" description="Low complexity" evidence="1">
    <location>
        <begin position="10"/>
        <end position="24"/>
    </location>
</feature>
<dbReference type="Proteomes" id="UP000325313">
    <property type="component" value="Unassembled WGS sequence"/>
</dbReference>
<protein>
    <submittedName>
        <fullName evidence="2">DNA-dependent ATPase protein rad54</fullName>
    </submittedName>
</protein>
<evidence type="ECO:0000256" key="1">
    <source>
        <dbReference type="SAM" id="MobiDB-lite"/>
    </source>
</evidence>
<proteinExistence type="predicted"/>